<gene>
    <name evidence="2" type="ORF">BOX15_Mlig007132g1</name>
</gene>
<reference evidence="2 3" key="1">
    <citation type="submission" date="2017-06" db="EMBL/GenBank/DDBJ databases">
        <title>A platform for efficient transgenesis in Macrostomum lignano, a flatworm model organism for stem cell research.</title>
        <authorList>
            <person name="Berezikov E."/>
        </authorList>
    </citation>
    <scope>NUCLEOTIDE SEQUENCE [LARGE SCALE GENOMIC DNA]</scope>
    <source>
        <strain evidence="2">DV1</strain>
        <tissue evidence="2">Whole organism</tissue>
    </source>
</reference>
<evidence type="ECO:0000256" key="1">
    <source>
        <dbReference type="SAM" id="Coils"/>
    </source>
</evidence>
<name>A0A267DUM6_9PLAT</name>
<sequence length="128" mass="14965">MPLFGSKYVVPNFSRKKSSSLSSINLQEERNRQLVDLPNKKLQVNLDGNKLTFENGLWINESHGSLQNQRDYLDLVKRNEQLEEQNNLLKLKVDLLLDMLTETTAEIHLQETEIKQLRDMQRKSKAKN</sequence>
<evidence type="ECO:0000313" key="2">
    <source>
        <dbReference type="EMBL" id="PAA52354.1"/>
    </source>
</evidence>
<dbReference type="STRING" id="282301.A0A267DUM6"/>
<dbReference type="InterPro" id="IPR028118">
    <property type="entry name" value="Chibby_fam"/>
</dbReference>
<organism evidence="2 3">
    <name type="scientific">Macrostomum lignano</name>
    <dbReference type="NCBI Taxonomy" id="282301"/>
    <lineage>
        <taxon>Eukaryota</taxon>
        <taxon>Metazoa</taxon>
        <taxon>Spiralia</taxon>
        <taxon>Lophotrochozoa</taxon>
        <taxon>Platyhelminthes</taxon>
        <taxon>Rhabditophora</taxon>
        <taxon>Macrostomorpha</taxon>
        <taxon>Macrostomida</taxon>
        <taxon>Macrostomidae</taxon>
        <taxon>Macrostomum</taxon>
    </lineage>
</organism>
<feature type="coiled-coil region" evidence="1">
    <location>
        <begin position="72"/>
        <end position="120"/>
    </location>
</feature>
<dbReference type="Pfam" id="PF14645">
    <property type="entry name" value="Chibby"/>
    <property type="match status" value="1"/>
</dbReference>
<keyword evidence="3" id="KW-1185">Reference proteome</keyword>
<dbReference type="Proteomes" id="UP000215902">
    <property type="component" value="Unassembled WGS sequence"/>
</dbReference>
<dbReference type="EMBL" id="NIVC01003257">
    <property type="protein sequence ID" value="PAA52354.1"/>
    <property type="molecule type" value="Genomic_DNA"/>
</dbReference>
<proteinExistence type="predicted"/>
<keyword evidence="1" id="KW-0175">Coiled coil</keyword>
<comment type="caution">
    <text evidence="2">The sequence shown here is derived from an EMBL/GenBank/DDBJ whole genome shotgun (WGS) entry which is preliminary data.</text>
</comment>
<accession>A0A267DUM6</accession>
<evidence type="ECO:0000313" key="3">
    <source>
        <dbReference type="Proteomes" id="UP000215902"/>
    </source>
</evidence>
<dbReference type="AlphaFoldDB" id="A0A267DUM6"/>
<protein>
    <submittedName>
        <fullName evidence="2">Uncharacterized protein</fullName>
    </submittedName>
</protein>
<dbReference type="OrthoDB" id="2145765at2759"/>